<dbReference type="EMBL" id="JAJJMB010009728">
    <property type="protein sequence ID" value="KAI3912524.1"/>
    <property type="molecule type" value="Genomic_DNA"/>
</dbReference>
<protein>
    <recommendedName>
        <fullName evidence="2">DNA (cytosine-5-)-methyltransferase</fullName>
        <ecNumber evidence="2">2.1.1.37</ecNumber>
    </recommendedName>
</protein>
<evidence type="ECO:0000313" key="11">
    <source>
        <dbReference type="EMBL" id="KAI3912524.1"/>
    </source>
</evidence>
<evidence type="ECO:0000259" key="9">
    <source>
        <dbReference type="PROSITE" id="PS50030"/>
    </source>
</evidence>
<dbReference type="InterPro" id="IPR030380">
    <property type="entry name" value="SAM_MeTfrase_DRM"/>
</dbReference>
<evidence type="ECO:0000256" key="4">
    <source>
        <dbReference type="ARBA" id="ARBA00022679"/>
    </source>
</evidence>
<dbReference type="AlphaFoldDB" id="A0AAD4SM72"/>
<evidence type="ECO:0000256" key="8">
    <source>
        <dbReference type="ARBA" id="ARBA00023242"/>
    </source>
</evidence>
<dbReference type="SUPFAM" id="SSF53335">
    <property type="entry name" value="S-adenosyl-L-methionine-dependent methyltransferases"/>
    <property type="match status" value="2"/>
</dbReference>
<dbReference type="PROSITE" id="PS50030">
    <property type="entry name" value="UBA"/>
    <property type="match status" value="1"/>
</dbReference>
<keyword evidence="3" id="KW-0489">Methyltransferase</keyword>
<evidence type="ECO:0000256" key="2">
    <source>
        <dbReference type="ARBA" id="ARBA00011975"/>
    </source>
</evidence>
<feature type="domain" description="SAM-dependent MTase DRM-type" evidence="10">
    <location>
        <begin position="228"/>
        <end position="478"/>
    </location>
</feature>
<keyword evidence="6" id="KW-0677">Repeat</keyword>
<dbReference type="InterPro" id="IPR015940">
    <property type="entry name" value="UBA"/>
</dbReference>
<keyword evidence="4" id="KW-0808">Transferase</keyword>
<reference evidence="11" key="1">
    <citation type="submission" date="2022-04" db="EMBL/GenBank/DDBJ databases">
        <title>A functionally conserved STORR gene fusion in Papaver species that diverged 16.8 million years ago.</title>
        <authorList>
            <person name="Catania T."/>
        </authorList>
    </citation>
    <scope>NUCLEOTIDE SEQUENCE</scope>
    <source>
        <strain evidence="11">S-188037</strain>
    </source>
</reference>
<evidence type="ECO:0000256" key="7">
    <source>
        <dbReference type="ARBA" id="ARBA00023125"/>
    </source>
</evidence>
<proteinExistence type="predicted"/>
<dbReference type="Pfam" id="PF00145">
    <property type="entry name" value="DNA_methylase"/>
    <property type="match status" value="1"/>
</dbReference>
<dbReference type="EC" id="2.1.1.37" evidence="2"/>
<dbReference type="PANTHER" id="PTHR23068:SF25">
    <property type="entry name" value="DNA (CYTOSINE-5)-METHYLTRANSFERASE DRM2"/>
    <property type="match status" value="1"/>
</dbReference>
<comment type="subcellular location">
    <subcellularLocation>
        <location evidence="1">Nucleus</location>
    </subcellularLocation>
</comment>
<evidence type="ECO:0000313" key="12">
    <source>
        <dbReference type="Proteomes" id="UP001202328"/>
    </source>
</evidence>
<dbReference type="GO" id="GO:0005634">
    <property type="term" value="C:nucleus"/>
    <property type="evidence" value="ECO:0007669"/>
    <property type="project" value="UniProtKB-SubCell"/>
</dbReference>
<evidence type="ECO:0000256" key="6">
    <source>
        <dbReference type="ARBA" id="ARBA00022737"/>
    </source>
</evidence>
<evidence type="ECO:0000259" key="10">
    <source>
        <dbReference type="PROSITE" id="PS51680"/>
    </source>
</evidence>
<organism evidence="11 12">
    <name type="scientific">Papaver atlanticum</name>
    <dbReference type="NCBI Taxonomy" id="357466"/>
    <lineage>
        <taxon>Eukaryota</taxon>
        <taxon>Viridiplantae</taxon>
        <taxon>Streptophyta</taxon>
        <taxon>Embryophyta</taxon>
        <taxon>Tracheophyta</taxon>
        <taxon>Spermatophyta</taxon>
        <taxon>Magnoliopsida</taxon>
        <taxon>Ranunculales</taxon>
        <taxon>Papaveraceae</taxon>
        <taxon>Papaveroideae</taxon>
        <taxon>Papaver</taxon>
    </lineage>
</organism>
<dbReference type="PANTHER" id="PTHR23068">
    <property type="entry name" value="DNA CYTOSINE-5- -METHYLTRANSFERASE 3-RELATED"/>
    <property type="match status" value="1"/>
</dbReference>
<dbReference type="Proteomes" id="UP001202328">
    <property type="component" value="Unassembled WGS sequence"/>
</dbReference>
<sequence>MFMSMTDSDDSSWDIPEEDEPAACLSFSRWRMTPCRRGGGRTTYLLNFTGKYIKPSWSDAIDQFKAMGFDGNLVIKTIDEIGEENTEKLLETLLTYKNIEEFSPRGVLSRPNSTDTEWDSLGDLSDFSDKECCMQNEVNLEFLPEETMMRLVAMGYCINDVSRAINSCGPDTSISVLVDYIFAAQLAEPIPDHPCERPLQGPDVKKKKQLVEQEYEEMMSDWGSHRGVLPRTSRFWPSWDTRCQFNCLRTRTRTRSGGDPPQHIQKKVLKHCRNWNFVWTGNGNVAPFSPEEIEEILGYPNYHTRRGATHAQRYETLGNSFQSTVVFLINITLIGKHRGLSSICVEERFAKGIKVLSLFSGIGGAEIALDRLRIPLRLVVAVKISEINRDILRGWWNDTRQTGIIDDHIPDVKLLAYKELEKLVNKYGGFDLVIGGSPCNNIIGSNRWHRVGLEGAHSVLFYDYCRIQVSVIPLMRENMLY</sequence>
<accession>A0AAD4SM72</accession>
<gene>
    <name evidence="11" type="ORF">MKW98_020986</name>
</gene>
<dbReference type="PROSITE" id="PS51680">
    <property type="entry name" value="SAM_MT_DRM"/>
    <property type="match status" value="1"/>
</dbReference>
<feature type="domain" description="UBA" evidence="9">
    <location>
        <begin position="142"/>
        <end position="184"/>
    </location>
</feature>
<evidence type="ECO:0000256" key="5">
    <source>
        <dbReference type="ARBA" id="ARBA00022691"/>
    </source>
</evidence>
<evidence type="ECO:0000256" key="3">
    <source>
        <dbReference type="ARBA" id="ARBA00022603"/>
    </source>
</evidence>
<dbReference type="Gene3D" id="3.40.50.150">
    <property type="entry name" value="Vaccinia Virus protein VP39"/>
    <property type="match status" value="1"/>
</dbReference>
<evidence type="ECO:0000256" key="1">
    <source>
        <dbReference type="ARBA" id="ARBA00004123"/>
    </source>
</evidence>
<dbReference type="GO" id="GO:0003886">
    <property type="term" value="F:DNA (cytosine-5-)-methyltransferase activity"/>
    <property type="evidence" value="ECO:0007669"/>
    <property type="project" value="UniProtKB-EC"/>
</dbReference>
<dbReference type="GO" id="GO:0003677">
    <property type="term" value="F:DNA binding"/>
    <property type="evidence" value="ECO:0007669"/>
    <property type="project" value="UniProtKB-KW"/>
</dbReference>
<keyword evidence="7" id="KW-0238">DNA-binding</keyword>
<keyword evidence="12" id="KW-1185">Reference proteome</keyword>
<comment type="caution">
    <text evidence="11">The sequence shown here is derived from an EMBL/GenBank/DDBJ whole genome shotgun (WGS) entry which is preliminary data.</text>
</comment>
<name>A0AAD4SM72_9MAGN</name>
<dbReference type="GO" id="GO:0032259">
    <property type="term" value="P:methylation"/>
    <property type="evidence" value="ECO:0007669"/>
    <property type="project" value="UniProtKB-KW"/>
</dbReference>
<dbReference type="InterPro" id="IPR029063">
    <property type="entry name" value="SAM-dependent_MTases_sf"/>
</dbReference>
<keyword evidence="8" id="KW-0539">Nucleus</keyword>
<dbReference type="InterPro" id="IPR001525">
    <property type="entry name" value="C5_MeTfrase"/>
</dbReference>
<keyword evidence="5" id="KW-0949">S-adenosyl-L-methionine</keyword>
<dbReference type="InterPro" id="IPR050390">
    <property type="entry name" value="C5-Methyltransferase"/>
</dbReference>